<evidence type="ECO:0000259" key="5">
    <source>
        <dbReference type="PROSITE" id="PS50837"/>
    </source>
</evidence>
<feature type="repeat" description="WD" evidence="3">
    <location>
        <begin position="1103"/>
        <end position="1144"/>
    </location>
</feature>
<reference evidence="6 7" key="1">
    <citation type="submission" date="2014-04" db="EMBL/GenBank/DDBJ databases">
        <title>Evolutionary Origins and Diversification of the Mycorrhizal Mutualists.</title>
        <authorList>
            <consortium name="DOE Joint Genome Institute"/>
            <consortium name="Mycorrhizal Genomics Consortium"/>
            <person name="Kohler A."/>
            <person name="Kuo A."/>
            <person name="Nagy L.G."/>
            <person name="Floudas D."/>
            <person name="Copeland A."/>
            <person name="Barry K.W."/>
            <person name="Cichocki N."/>
            <person name="Veneault-Fourrey C."/>
            <person name="LaButti K."/>
            <person name="Lindquist E.A."/>
            <person name="Lipzen A."/>
            <person name="Lundell T."/>
            <person name="Morin E."/>
            <person name="Murat C."/>
            <person name="Riley R."/>
            <person name="Ohm R."/>
            <person name="Sun H."/>
            <person name="Tunlid A."/>
            <person name="Henrissat B."/>
            <person name="Grigoriev I.V."/>
            <person name="Hibbett D.S."/>
            <person name="Martin F."/>
        </authorList>
    </citation>
    <scope>NUCLEOTIDE SEQUENCE [LARGE SCALE GENOMIC DNA]</scope>
    <source>
        <strain evidence="6 7">Koide BX008</strain>
    </source>
</reference>
<dbReference type="InParanoid" id="A0A0C2W661"/>
<dbReference type="SUPFAM" id="SSF50978">
    <property type="entry name" value="WD40 repeat-like"/>
    <property type="match status" value="1"/>
</dbReference>
<dbReference type="SMART" id="SM00320">
    <property type="entry name" value="WD40"/>
    <property type="match status" value="10"/>
</dbReference>
<name>A0A0C2W661_AMAMK</name>
<keyword evidence="7" id="KW-1185">Reference proteome</keyword>
<feature type="region of interest" description="Disordered" evidence="4">
    <location>
        <begin position="1"/>
        <end position="82"/>
    </location>
</feature>
<evidence type="ECO:0000313" key="7">
    <source>
        <dbReference type="Proteomes" id="UP000054549"/>
    </source>
</evidence>
<dbReference type="InterPro" id="IPR011047">
    <property type="entry name" value="Quinoprotein_ADH-like_sf"/>
</dbReference>
<dbReference type="InterPro" id="IPR007111">
    <property type="entry name" value="NACHT_NTPase"/>
</dbReference>
<evidence type="ECO:0000256" key="3">
    <source>
        <dbReference type="PROSITE-ProRule" id="PRU00221"/>
    </source>
</evidence>
<dbReference type="InterPro" id="IPR027417">
    <property type="entry name" value="P-loop_NTPase"/>
</dbReference>
<accession>A0A0C2W661</accession>
<keyword evidence="2" id="KW-0677">Repeat</keyword>
<feature type="compositionally biased region" description="Low complexity" evidence="4">
    <location>
        <begin position="1"/>
        <end position="13"/>
    </location>
</feature>
<dbReference type="PRINTS" id="PR00364">
    <property type="entry name" value="DISEASERSIST"/>
</dbReference>
<dbReference type="Gene3D" id="2.130.10.10">
    <property type="entry name" value="YVTN repeat-like/Quinoprotein amine dehydrogenase"/>
    <property type="match status" value="3"/>
</dbReference>
<dbReference type="SUPFAM" id="SSF52540">
    <property type="entry name" value="P-loop containing nucleoside triphosphate hydrolases"/>
    <property type="match status" value="1"/>
</dbReference>
<protein>
    <recommendedName>
        <fullName evidence="5">NACHT domain-containing protein</fullName>
    </recommendedName>
</protein>
<gene>
    <name evidence="6" type="ORF">M378DRAFT_16940</name>
</gene>
<proteinExistence type="predicted"/>
<dbReference type="InterPro" id="IPR056884">
    <property type="entry name" value="NPHP3-like_N"/>
</dbReference>
<dbReference type="STRING" id="946122.A0A0C2W661"/>
<dbReference type="Pfam" id="PF24883">
    <property type="entry name" value="NPHP3_N"/>
    <property type="match status" value="1"/>
</dbReference>
<dbReference type="PROSITE" id="PS50082">
    <property type="entry name" value="WD_REPEATS_2"/>
    <property type="match status" value="2"/>
</dbReference>
<dbReference type="SUPFAM" id="SSF50998">
    <property type="entry name" value="Quinoprotein alcohol dehydrogenase-like"/>
    <property type="match status" value="1"/>
</dbReference>
<keyword evidence="1 3" id="KW-0853">WD repeat</keyword>
<dbReference type="PROSITE" id="PS50294">
    <property type="entry name" value="WD_REPEATS_REGION"/>
    <property type="match status" value="1"/>
</dbReference>
<dbReference type="PANTHER" id="PTHR44019">
    <property type="entry name" value="WD REPEAT-CONTAINING PROTEIN 55"/>
    <property type="match status" value="1"/>
</dbReference>
<dbReference type="InterPro" id="IPR015943">
    <property type="entry name" value="WD40/YVTN_repeat-like_dom_sf"/>
</dbReference>
<dbReference type="PROSITE" id="PS50837">
    <property type="entry name" value="NACHT"/>
    <property type="match status" value="1"/>
</dbReference>
<dbReference type="PANTHER" id="PTHR44019:SF8">
    <property type="entry name" value="POC1 CENTRIOLAR PROTEIN HOMOLOG"/>
    <property type="match status" value="1"/>
</dbReference>
<evidence type="ECO:0000313" key="6">
    <source>
        <dbReference type="EMBL" id="KIL56622.1"/>
    </source>
</evidence>
<dbReference type="EMBL" id="KN818411">
    <property type="protein sequence ID" value="KIL56622.1"/>
    <property type="molecule type" value="Genomic_DNA"/>
</dbReference>
<dbReference type="Gene3D" id="3.40.50.300">
    <property type="entry name" value="P-loop containing nucleotide triphosphate hydrolases"/>
    <property type="match status" value="1"/>
</dbReference>
<sequence length="1344" mass="147505">MSASSPSKSTTRGSSHKRKKSKEEVDNQRKRPSTISRPQSVDRFIEQSREAGDEEPPVMNSGNRDTFDPEREPPIPTEASTVATETPSVTLFQGSSNLQISNTKFTAIGGDATIFQFGDFTEAHRDLICDHIATLAALPDIKDSMKKHALTQLIILLPRAEAVFNDYQTKKKSGPCFDGTRVALLREMASWVIGQDESRMYALSGLAGIGKSTVAYTIASRAANPKLNILGASFFFSRDEVDRNNAKKLFTTIAYQLCVYNERFAKAIGDVLLTEHGSAATTKDPQEQLQVLILDPLRSIVQSGDRPILVVVDALDECCEDDICAVVEGLSQLVRDLPSFKVILTTRPQPYLDGFLGNQGGCHKLFHLQDIEDQIVDGDIGLYLKHNLSLEMVRKCFRRRQWCASDEQIDALVRAAGRLFIIASTAVRYILDKSASNPAAQMEKLLCACAEDHTPFKDLDHFYTIILRNIVPADCDDDDIVSRYQSVVGAITCVSLPLPVSTLAHLIDMDIEDIHAVLEKLQSVILLGDDNVPRIYHKSFPDYLTNQARCKDPCLRIDPNIGHTQIATCCFEITNKHLKYNILGLGDPARFMSNEEGLKKDRITDEQLQEKIPQHLRYASVYWANHFEVANIEVLSLIGNLDSAHRAIRAVIKLLSTSLDLHQLLSDGLRLISKFYGIINRSALHTYYSALPFSPTDSLLYRRYIKEARHHICGIEGGPEKWDALVAILSHGEGVDAIKFLLESALFISCSEEFQHVSGGPRKQGKLKIWDAATGTPISKIPGRRFAFTNDFSTVASSSDNIITYYNMDGSTRATMITTPSTIHKLALSESCRVAAALSDGTVWLWDSRNAELIGNFDGFESSEGPWLEFSRTGTRLAYSSALGVKLRDGISGRFIADLRCGSRPRFVLSADGSRMAALSRDRGLALWNTGSGGLVGAVRNIVHHVLAISANGSLLATADRYKVTLWSKNRGQLAKIEVLELQRTRSMAFSVDNILAIGTSSAVQLDNTNTHSFISTLSFHGSLGALGFSPDCTHLAGESDFGNIYLWDIRGIDTSSPLSQKATEVTAMALSRDCSRLACAFRDGTVELWETSPTKRRIASHQRGSAGSVSAVESGPDGRLFASGSDDGTIKLWNARDGSLHGTLIASGGLRALALSGSVLVAAGQDGVTLWSLDTLSLIHTFKKSGHIAYTVSISDDSDLVALGFGDASVHLVDVMNRTTIATFTVSNWIHKLTFLPDKSHLVVQTGIGDFQSLNLINNCITSGPTLEHLIQHPDTPLWHGVPVWLCWSNEQHYVAAFFSQHRTPVPVLWIPGGIPVCRWTQGSSMIALGCKDGRIMLLRLPS</sequence>
<dbReference type="HOGENOM" id="CLU_000288_6_19_1"/>
<organism evidence="6 7">
    <name type="scientific">Amanita muscaria (strain Koide BX008)</name>
    <dbReference type="NCBI Taxonomy" id="946122"/>
    <lineage>
        <taxon>Eukaryota</taxon>
        <taxon>Fungi</taxon>
        <taxon>Dikarya</taxon>
        <taxon>Basidiomycota</taxon>
        <taxon>Agaricomycotina</taxon>
        <taxon>Agaricomycetes</taxon>
        <taxon>Agaricomycetidae</taxon>
        <taxon>Agaricales</taxon>
        <taxon>Pluteineae</taxon>
        <taxon>Amanitaceae</taxon>
        <taxon>Amanita</taxon>
    </lineage>
</organism>
<evidence type="ECO:0000256" key="1">
    <source>
        <dbReference type="ARBA" id="ARBA00022574"/>
    </source>
</evidence>
<dbReference type="OrthoDB" id="1935146at2759"/>
<dbReference type="Pfam" id="PF00400">
    <property type="entry name" value="WD40"/>
    <property type="match status" value="2"/>
</dbReference>
<dbReference type="Proteomes" id="UP000054549">
    <property type="component" value="Unassembled WGS sequence"/>
</dbReference>
<feature type="domain" description="NACHT" evidence="5">
    <location>
        <begin position="199"/>
        <end position="348"/>
    </location>
</feature>
<evidence type="ECO:0000256" key="4">
    <source>
        <dbReference type="SAM" id="MobiDB-lite"/>
    </source>
</evidence>
<dbReference type="InterPro" id="IPR036322">
    <property type="entry name" value="WD40_repeat_dom_sf"/>
</dbReference>
<feature type="repeat" description="WD" evidence="3">
    <location>
        <begin position="1059"/>
        <end position="1100"/>
    </location>
</feature>
<dbReference type="InterPro" id="IPR050505">
    <property type="entry name" value="WDR55/POC1"/>
</dbReference>
<evidence type="ECO:0000256" key="2">
    <source>
        <dbReference type="ARBA" id="ARBA00022737"/>
    </source>
</evidence>
<dbReference type="InterPro" id="IPR001680">
    <property type="entry name" value="WD40_rpt"/>
</dbReference>